<dbReference type="RefSeq" id="WP_165010001.1">
    <property type="nucleotide sequence ID" value="NZ_CP064954.1"/>
</dbReference>
<evidence type="ECO:0000256" key="1">
    <source>
        <dbReference type="ARBA" id="ARBA00023125"/>
    </source>
</evidence>
<gene>
    <name evidence="5" type="ORF">G7Y31_11670</name>
</gene>
<keyword evidence="1" id="KW-0238">DNA-binding</keyword>
<dbReference type="Gene3D" id="3.40.50.2300">
    <property type="match status" value="1"/>
</dbReference>
<keyword evidence="6" id="KW-1185">Reference proteome</keyword>
<dbReference type="PANTHER" id="PTHR43214">
    <property type="entry name" value="TWO-COMPONENT RESPONSE REGULATOR"/>
    <property type="match status" value="1"/>
</dbReference>
<dbReference type="SMART" id="SM00421">
    <property type="entry name" value="HTH_LUXR"/>
    <property type="match status" value="1"/>
</dbReference>
<sequence length="205" mass="22556">MIQARLLIVDDDPRLLEYLTDCLTRHSRINVVGSAASGRAAINWLQYNSCDVILSALRMPDLDGFELLRRSREISPSPSFIAMTGFDTDESMIEALAGGASGYVVKGGQPSEYVSAVFDALEGGTALSPQCVSRLVNRTLAPPPSAKNLSEAELRVVRHVSHGLNTQQIAQQLHYSTANIKRLLTSIYRKMNVSNRTELIIKLNR</sequence>
<name>A0A7T0KFP7_9CORY</name>
<evidence type="ECO:0000256" key="2">
    <source>
        <dbReference type="PROSITE-ProRule" id="PRU00169"/>
    </source>
</evidence>
<dbReference type="Proteomes" id="UP000594681">
    <property type="component" value="Chromosome"/>
</dbReference>
<dbReference type="InterPro" id="IPR016032">
    <property type="entry name" value="Sig_transdc_resp-reg_C-effctor"/>
</dbReference>
<dbReference type="InterPro" id="IPR000792">
    <property type="entry name" value="Tscrpt_reg_LuxR_C"/>
</dbReference>
<dbReference type="AlphaFoldDB" id="A0A7T0KFP7"/>
<accession>A0A7T0KFP7</accession>
<dbReference type="SMART" id="SM00448">
    <property type="entry name" value="REC"/>
    <property type="match status" value="1"/>
</dbReference>
<dbReference type="SUPFAM" id="SSF52172">
    <property type="entry name" value="CheY-like"/>
    <property type="match status" value="1"/>
</dbReference>
<dbReference type="CDD" id="cd06170">
    <property type="entry name" value="LuxR_C_like"/>
    <property type="match status" value="1"/>
</dbReference>
<evidence type="ECO:0000259" key="4">
    <source>
        <dbReference type="PROSITE" id="PS50110"/>
    </source>
</evidence>
<evidence type="ECO:0000259" key="3">
    <source>
        <dbReference type="PROSITE" id="PS50043"/>
    </source>
</evidence>
<reference evidence="5 6" key="1">
    <citation type="submission" date="2020-11" db="EMBL/GenBank/DDBJ databases">
        <title>Corynebacterium sp. ZJ-599.</title>
        <authorList>
            <person name="Zhou J."/>
        </authorList>
    </citation>
    <scope>NUCLEOTIDE SEQUENCE [LARGE SCALE GENOMIC DNA]</scope>
    <source>
        <strain evidence="5 6">ZJ-599</strain>
    </source>
</reference>
<dbReference type="Pfam" id="PF00072">
    <property type="entry name" value="Response_reg"/>
    <property type="match status" value="1"/>
</dbReference>
<dbReference type="InterPro" id="IPR011006">
    <property type="entry name" value="CheY-like_superfamily"/>
</dbReference>
<dbReference type="Pfam" id="PF00196">
    <property type="entry name" value="GerE"/>
    <property type="match status" value="1"/>
</dbReference>
<comment type="caution">
    <text evidence="2">Lacks conserved residue(s) required for the propagation of feature annotation.</text>
</comment>
<dbReference type="KEGG" id="cliz:G7Y31_11670"/>
<dbReference type="SUPFAM" id="SSF46894">
    <property type="entry name" value="C-terminal effector domain of the bipartite response regulators"/>
    <property type="match status" value="1"/>
</dbReference>
<protein>
    <submittedName>
        <fullName evidence="5">Response regulator transcription factor</fullName>
    </submittedName>
</protein>
<dbReference type="PROSITE" id="PS00622">
    <property type="entry name" value="HTH_LUXR_1"/>
    <property type="match status" value="1"/>
</dbReference>
<evidence type="ECO:0000313" key="6">
    <source>
        <dbReference type="Proteomes" id="UP000594681"/>
    </source>
</evidence>
<dbReference type="CDD" id="cd00156">
    <property type="entry name" value="REC"/>
    <property type="match status" value="1"/>
</dbReference>
<dbReference type="GO" id="GO:0006355">
    <property type="term" value="P:regulation of DNA-templated transcription"/>
    <property type="evidence" value="ECO:0007669"/>
    <property type="project" value="InterPro"/>
</dbReference>
<organism evidence="5 6">
    <name type="scientific">Corynebacterium lizhenjunii</name>
    <dbReference type="NCBI Taxonomy" id="2709394"/>
    <lineage>
        <taxon>Bacteria</taxon>
        <taxon>Bacillati</taxon>
        <taxon>Actinomycetota</taxon>
        <taxon>Actinomycetes</taxon>
        <taxon>Mycobacteriales</taxon>
        <taxon>Corynebacteriaceae</taxon>
        <taxon>Corynebacterium</taxon>
    </lineage>
</organism>
<proteinExistence type="predicted"/>
<feature type="domain" description="HTH luxR-type" evidence="3">
    <location>
        <begin position="142"/>
        <end position="205"/>
    </location>
</feature>
<evidence type="ECO:0000313" key="5">
    <source>
        <dbReference type="EMBL" id="QPK79129.1"/>
    </source>
</evidence>
<dbReference type="GO" id="GO:0003677">
    <property type="term" value="F:DNA binding"/>
    <property type="evidence" value="ECO:0007669"/>
    <property type="project" value="UniProtKB-KW"/>
</dbReference>
<dbReference type="PROSITE" id="PS50110">
    <property type="entry name" value="RESPONSE_REGULATORY"/>
    <property type="match status" value="1"/>
</dbReference>
<dbReference type="PANTHER" id="PTHR43214:SF43">
    <property type="entry name" value="TWO-COMPONENT RESPONSE REGULATOR"/>
    <property type="match status" value="1"/>
</dbReference>
<dbReference type="PROSITE" id="PS50043">
    <property type="entry name" value="HTH_LUXR_2"/>
    <property type="match status" value="1"/>
</dbReference>
<dbReference type="InterPro" id="IPR039420">
    <property type="entry name" value="WalR-like"/>
</dbReference>
<dbReference type="EMBL" id="CP064954">
    <property type="protein sequence ID" value="QPK79129.1"/>
    <property type="molecule type" value="Genomic_DNA"/>
</dbReference>
<feature type="domain" description="Response regulatory" evidence="4">
    <location>
        <begin position="5"/>
        <end position="121"/>
    </location>
</feature>
<dbReference type="InterPro" id="IPR001789">
    <property type="entry name" value="Sig_transdc_resp-reg_receiver"/>
</dbReference>
<dbReference type="GO" id="GO:0000160">
    <property type="term" value="P:phosphorelay signal transduction system"/>
    <property type="evidence" value="ECO:0007669"/>
    <property type="project" value="InterPro"/>
</dbReference>